<dbReference type="RefSeq" id="WP_022968537.1">
    <property type="nucleotide sequence ID" value="NZ_ATVD01000001.1"/>
</dbReference>
<protein>
    <recommendedName>
        <fullName evidence="6">Medium/long-chain acyl-CoA thioesterase YigI</fullName>
        <ecNumber evidence="5">3.1.2.20</ecNumber>
    </recommendedName>
</protein>
<evidence type="ECO:0000256" key="4">
    <source>
        <dbReference type="ARBA" id="ARBA00038381"/>
    </source>
</evidence>
<dbReference type="CDD" id="cd03443">
    <property type="entry name" value="PaaI_thioesterase"/>
    <property type="match status" value="1"/>
</dbReference>
<dbReference type="NCBIfam" id="TIGR00369">
    <property type="entry name" value="unchar_dom_1"/>
    <property type="match status" value="1"/>
</dbReference>
<dbReference type="InterPro" id="IPR006683">
    <property type="entry name" value="Thioestr_dom"/>
</dbReference>
<dbReference type="EMBL" id="AVCI01000005">
    <property type="protein sequence ID" value="KFN43674.1"/>
    <property type="molecule type" value="Genomic_DNA"/>
</dbReference>
<name>A0A091AYD9_9GAMM</name>
<dbReference type="eggNOG" id="COG2050">
    <property type="taxonomic scope" value="Bacteria"/>
</dbReference>
<dbReference type="PANTHER" id="PTHR43240">
    <property type="entry name" value="1,4-DIHYDROXY-2-NAPHTHOYL-COA THIOESTERASE 1"/>
    <property type="match status" value="1"/>
</dbReference>
<dbReference type="EC" id="3.1.2.20" evidence="5"/>
<keyword evidence="1" id="KW-0378">Hydrolase</keyword>
<proteinExistence type="inferred from homology"/>
<evidence type="ECO:0000256" key="2">
    <source>
        <dbReference type="ARBA" id="ARBA00035880"/>
    </source>
</evidence>
<keyword evidence="10" id="KW-1185">Reference proteome</keyword>
<dbReference type="PANTHER" id="PTHR43240:SF20">
    <property type="entry name" value="MEDIUM_LONG-CHAIN ACYL-COA THIOESTERASE YIGI"/>
    <property type="match status" value="1"/>
</dbReference>
<dbReference type="OrthoDB" id="4565299at2"/>
<gene>
    <name evidence="9" type="ORF">N789_10380</name>
</gene>
<dbReference type="InterPro" id="IPR003736">
    <property type="entry name" value="PAAI_dom"/>
</dbReference>
<reference evidence="9 10" key="1">
    <citation type="submission" date="2013-09" db="EMBL/GenBank/DDBJ databases">
        <title>Genome sequencing of Arenimonas oryziterrae.</title>
        <authorList>
            <person name="Chen F."/>
            <person name="Wang G."/>
        </authorList>
    </citation>
    <scope>NUCLEOTIDE SEQUENCE [LARGE SCALE GENOMIC DNA]</scope>
    <source>
        <strain evidence="9 10">YC6267</strain>
    </source>
</reference>
<comment type="caution">
    <text evidence="9">The sequence shown here is derived from an EMBL/GenBank/DDBJ whole genome shotgun (WGS) entry which is preliminary data.</text>
</comment>
<dbReference type="InterPro" id="IPR029069">
    <property type="entry name" value="HotDog_dom_sf"/>
</dbReference>
<dbReference type="SUPFAM" id="SSF54637">
    <property type="entry name" value="Thioesterase/thiol ester dehydrase-isomerase"/>
    <property type="match status" value="1"/>
</dbReference>
<organism evidence="9 10">
    <name type="scientific">Arenimonas oryziterrae DSM 21050 = YC6267</name>
    <dbReference type="NCBI Taxonomy" id="1121015"/>
    <lineage>
        <taxon>Bacteria</taxon>
        <taxon>Pseudomonadati</taxon>
        <taxon>Pseudomonadota</taxon>
        <taxon>Gammaproteobacteria</taxon>
        <taxon>Lysobacterales</taxon>
        <taxon>Lysobacteraceae</taxon>
        <taxon>Arenimonas</taxon>
    </lineage>
</organism>
<accession>A0A091AYD9</accession>
<evidence type="ECO:0000256" key="7">
    <source>
        <dbReference type="ARBA" id="ARBA00048062"/>
    </source>
</evidence>
<dbReference type="PATRIC" id="fig|1121015.4.peg.1564"/>
<evidence type="ECO:0000313" key="10">
    <source>
        <dbReference type="Proteomes" id="UP000029385"/>
    </source>
</evidence>
<evidence type="ECO:0000256" key="1">
    <source>
        <dbReference type="ARBA" id="ARBA00022801"/>
    </source>
</evidence>
<evidence type="ECO:0000256" key="5">
    <source>
        <dbReference type="ARBA" id="ARBA00038894"/>
    </source>
</evidence>
<dbReference type="Gene3D" id="3.10.129.10">
    <property type="entry name" value="Hotdog Thioesterase"/>
    <property type="match status" value="1"/>
</dbReference>
<sequence>MTDAHAPAADFADRVRACFDLQPAMHLIGAELTRVDAGEVEIAMAHRDTLTQQHGFIHAGIVTTLVDSACGFAALSLMPAGSDVLSVEFKLNLLRPAAGTRFRAVGTVLKPGRTLMITRGDIFADQEGTSVLVATMLATMIRR</sequence>
<evidence type="ECO:0000256" key="3">
    <source>
        <dbReference type="ARBA" id="ARBA00036002"/>
    </source>
</evidence>
<evidence type="ECO:0000256" key="6">
    <source>
        <dbReference type="ARBA" id="ARBA00040062"/>
    </source>
</evidence>
<comment type="catalytic activity">
    <reaction evidence="3">
        <text>a long-chain fatty acyl-CoA + H2O = a long-chain fatty acid + CoA + H(+)</text>
        <dbReference type="Rhea" id="RHEA:67680"/>
        <dbReference type="ChEBI" id="CHEBI:15377"/>
        <dbReference type="ChEBI" id="CHEBI:15378"/>
        <dbReference type="ChEBI" id="CHEBI:57287"/>
        <dbReference type="ChEBI" id="CHEBI:57560"/>
        <dbReference type="ChEBI" id="CHEBI:83139"/>
    </reaction>
</comment>
<evidence type="ECO:0000259" key="8">
    <source>
        <dbReference type="Pfam" id="PF03061"/>
    </source>
</evidence>
<feature type="domain" description="Thioesterase" evidence="8">
    <location>
        <begin position="54"/>
        <end position="129"/>
    </location>
</feature>
<dbReference type="Pfam" id="PF03061">
    <property type="entry name" value="4HBT"/>
    <property type="match status" value="1"/>
</dbReference>
<dbReference type="GO" id="GO:0047617">
    <property type="term" value="F:fatty acyl-CoA hydrolase activity"/>
    <property type="evidence" value="ECO:0007669"/>
    <property type="project" value="UniProtKB-EC"/>
</dbReference>
<comment type="catalytic activity">
    <reaction evidence="2">
        <text>a fatty acyl-CoA + H2O = a fatty acid + CoA + H(+)</text>
        <dbReference type="Rhea" id="RHEA:16781"/>
        <dbReference type="ChEBI" id="CHEBI:15377"/>
        <dbReference type="ChEBI" id="CHEBI:15378"/>
        <dbReference type="ChEBI" id="CHEBI:28868"/>
        <dbReference type="ChEBI" id="CHEBI:57287"/>
        <dbReference type="ChEBI" id="CHEBI:77636"/>
        <dbReference type="EC" id="3.1.2.20"/>
    </reaction>
</comment>
<comment type="similarity">
    <text evidence="4">Belongs to the YigI thioesterase family.</text>
</comment>
<dbReference type="AlphaFoldDB" id="A0A091AYD9"/>
<dbReference type="STRING" id="1121015.GCA_000420545_00888"/>
<dbReference type="Proteomes" id="UP000029385">
    <property type="component" value="Unassembled WGS sequence"/>
</dbReference>
<evidence type="ECO:0000313" key="9">
    <source>
        <dbReference type="EMBL" id="KFN43674.1"/>
    </source>
</evidence>
<comment type="catalytic activity">
    <reaction evidence="7">
        <text>a medium-chain fatty acyl-CoA + H2O = a medium-chain fatty acid + CoA + H(+)</text>
        <dbReference type="Rhea" id="RHEA:68184"/>
        <dbReference type="ChEBI" id="CHEBI:15377"/>
        <dbReference type="ChEBI" id="CHEBI:15378"/>
        <dbReference type="ChEBI" id="CHEBI:57287"/>
        <dbReference type="ChEBI" id="CHEBI:59558"/>
        <dbReference type="ChEBI" id="CHEBI:90546"/>
    </reaction>
</comment>